<dbReference type="GO" id="GO:0007165">
    <property type="term" value="P:signal transduction"/>
    <property type="evidence" value="ECO:0007669"/>
    <property type="project" value="InterPro"/>
</dbReference>
<evidence type="ECO:0000313" key="2">
    <source>
        <dbReference type="Ensembl" id="ENSCSAVP00000019080.1"/>
    </source>
</evidence>
<keyword evidence="3" id="KW-1185">Reference proteome</keyword>
<name>H2ZNB4_CIOSA</name>
<dbReference type="InterPro" id="IPR000488">
    <property type="entry name" value="Death_dom"/>
</dbReference>
<reference evidence="2" key="2">
    <citation type="submission" date="2025-08" db="UniProtKB">
        <authorList>
            <consortium name="Ensembl"/>
        </authorList>
    </citation>
    <scope>IDENTIFICATION</scope>
</reference>
<sequence>MWWNLYRERNSQKSLSDMKNKMINYIKKIADCNISSTEWKRIVNELNLESFERNLKGNSTNNLFLHRSNLLQVWVQTKGYGHATIPKLQECFEKVNIRIKLPERDAQRSIHKAYEKLLSKQWDLIFFNHKNLTEEQKHLILNDLVQNEGS</sequence>
<protein>
    <recommendedName>
        <fullName evidence="1">Death domain-containing protein</fullName>
    </recommendedName>
</protein>
<accession>H2ZNB4</accession>
<proteinExistence type="predicted"/>
<reference evidence="2" key="3">
    <citation type="submission" date="2025-09" db="UniProtKB">
        <authorList>
            <consortium name="Ensembl"/>
        </authorList>
    </citation>
    <scope>IDENTIFICATION</scope>
</reference>
<dbReference type="Proteomes" id="UP000007875">
    <property type="component" value="Unassembled WGS sequence"/>
</dbReference>
<dbReference type="AlphaFoldDB" id="H2ZNB4"/>
<evidence type="ECO:0000313" key="3">
    <source>
        <dbReference type="Proteomes" id="UP000007875"/>
    </source>
</evidence>
<dbReference type="PROSITE" id="PS50017">
    <property type="entry name" value="DEATH_DOMAIN"/>
    <property type="match status" value="1"/>
</dbReference>
<dbReference type="InParanoid" id="H2ZNB4"/>
<organism evidence="2 3">
    <name type="scientific">Ciona savignyi</name>
    <name type="common">Pacific transparent sea squirt</name>
    <dbReference type="NCBI Taxonomy" id="51511"/>
    <lineage>
        <taxon>Eukaryota</taxon>
        <taxon>Metazoa</taxon>
        <taxon>Chordata</taxon>
        <taxon>Tunicata</taxon>
        <taxon>Ascidiacea</taxon>
        <taxon>Phlebobranchia</taxon>
        <taxon>Cionidae</taxon>
        <taxon>Ciona</taxon>
    </lineage>
</organism>
<dbReference type="GeneTree" id="ENSGT00660000096602"/>
<reference evidence="3" key="1">
    <citation type="submission" date="2003-08" db="EMBL/GenBank/DDBJ databases">
        <authorList>
            <person name="Birren B."/>
            <person name="Nusbaum C."/>
            <person name="Abebe A."/>
            <person name="Abouelleil A."/>
            <person name="Adekoya E."/>
            <person name="Ait-zahra M."/>
            <person name="Allen N."/>
            <person name="Allen T."/>
            <person name="An P."/>
            <person name="Anderson M."/>
            <person name="Anderson S."/>
            <person name="Arachchi H."/>
            <person name="Armbruster J."/>
            <person name="Bachantsang P."/>
            <person name="Baldwin J."/>
            <person name="Barry A."/>
            <person name="Bayul T."/>
            <person name="Blitshsteyn B."/>
            <person name="Bloom T."/>
            <person name="Blye J."/>
            <person name="Boguslavskiy L."/>
            <person name="Borowsky M."/>
            <person name="Boukhgalter B."/>
            <person name="Brunache A."/>
            <person name="Butler J."/>
            <person name="Calixte N."/>
            <person name="Calvo S."/>
            <person name="Camarata J."/>
            <person name="Campo K."/>
            <person name="Chang J."/>
            <person name="Cheshatsang Y."/>
            <person name="Citroen M."/>
            <person name="Collymore A."/>
            <person name="Considine T."/>
            <person name="Cook A."/>
            <person name="Cooke P."/>
            <person name="Corum B."/>
            <person name="Cuomo C."/>
            <person name="David R."/>
            <person name="Dawoe T."/>
            <person name="Degray S."/>
            <person name="Dodge S."/>
            <person name="Dooley K."/>
            <person name="Dorje P."/>
            <person name="Dorjee K."/>
            <person name="Dorris L."/>
            <person name="Duffey N."/>
            <person name="Dupes A."/>
            <person name="Elkins T."/>
            <person name="Engels R."/>
            <person name="Erickson J."/>
            <person name="Farina A."/>
            <person name="Faro S."/>
            <person name="Ferreira P."/>
            <person name="Fischer H."/>
            <person name="Fitzgerald M."/>
            <person name="Foley K."/>
            <person name="Gage D."/>
            <person name="Galagan J."/>
            <person name="Gearin G."/>
            <person name="Gnerre S."/>
            <person name="Gnirke A."/>
            <person name="Goyette A."/>
            <person name="Graham J."/>
            <person name="Grandbois E."/>
            <person name="Gyaltsen K."/>
            <person name="Hafez N."/>
            <person name="Hagopian D."/>
            <person name="Hagos B."/>
            <person name="Hall J."/>
            <person name="Hatcher B."/>
            <person name="Heller A."/>
            <person name="Higgins H."/>
            <person name="Honan T."/>
            <person name="Horn A."/>
            <person name="Houde N."/>
            <person name="Hughes L."/>
            <person name="Hulme W."/>
            <person name="Husby E."/>
            <person name="Iliev I."/>
            <person name="Jaffe D."/>
            <person name="Jones C."/>
            <person name="Kamal M."/>
            <person name="Kamat A."/>
            <person name="Kamvysselis M."/>
            <person name="Karlsson E."/>
            <person name="Kells C."/>
            <person name="Kieu A."/>
            <person name="Kisner P."/>
            <person name="Kodira C."/>
            <person name="Kulbokas E."/>
            <person name="Labutti K."/>
            <person name="Lama D."/>
            <person name="Landers T."/>
            <person name="Leger J."/>
            <person name="Levine S."/>
            <person name="Lewis D."/>
            <person name="Lewis T."/>
            <person name="Lindblad-toh K."/>
            <person name="Liu X."/>
            <person name="Lokyitsang T."/>
            <person name="Lokyitsang Y."/>
            <person name="Lucien O."/>
            <person name="Lui A."/>
            <person name="Ma L.J."/>
            <person name="Mabbitt R."/>
            <person name="Macdonald J."/>
            <person name="Maclean C."/>
            <person name="Major J."/>
            <person name="Manning J."/>
            <person name="Marabella R."/>
            <person name="Maru K."/>
            <person name="Matthews C."/>
            <person name="Mauceli E."/>
            <person name="Mccarthy M."/>
            <person name="Mcdonough S."/>
            <person name="Mcghee T."/>
            <person name="Meldrim J."/>
            <person name="Meneus L."/>
            <person name="Mesirov J."/>
            <person name="Mihalev A."/>
            <person name="Mihova T."/>
            <person name="Mikkelsen T."/>
            <person name="Mlenga V."/>
            <person name="Moru K."/>
            <person name="Mozes J."/>
            <person name="Mulrain L."/>
            <person name="Munson G."/>
            <person name="Naylor J."/>
            <person name="Newes C."/>
            <person name="Nguyen C."/>
            <person name="Nguyen N."/>
            <person name="Nguyen T."/>
            <person name="Nicol R."/>
            <person name="Nielsen C."/>
            <person name="Nizzari M."/>
            <person name="Norbu C."/>
            <person name="Norbu N."/>
            <person name="O'donnell P."/>
            <person name="Okoawo O."/>
            <person name="O'leary S."/>
            <person name="Omotosho B."/>
            <person name="O'neill K."/>
            <person name="Osman S."/>
            <person name="Parker S."/>
            <person name="Perrin D."/>
            <person name="Phunkhang P."/>
            <person name="Piqani B."/>
            <person name="Purcell S."/>
            <person name="Rachupka T."/>
            <person name="Ramasamy U."/>
            <person name="Rameau R."/>
            <person name="Ray V."/>
            <person name="Raymond C."/>
            <person name="Retta R."/>
            <person name="Richardson S."/>
            <person name="Rise C."/>
            <person name="Rodriguez J."/>
            <person name="Rogers J."/>
            <person name="Rogov P."/>
            <person name="Rutman M."/>
            <person name="Schupbach R."/>
            <person name="Seaman C."/>
            <person name="Settipalli S."/>
            <person name="Sharpe T."/>
            <person name="Sheridan J."/>
            <person name="Sherpa N."/>
            <person name="Shi J."/>
            <person name="Smirnov S."/>
            <person name="Smith C."/>
            <person name="Sougnez C."/>
            <person name="Spencer B."/>
            <person name="Stalker J."/>
            <person name="Stange-thomann N."/>
            <person name="Stavropoulos S."/>
            <person name="Stetson K."/>
            <person name="Stone C."/>
            <person name="Stone S."/>
            <person name="Stubbs M."/>
            <person name="Talamas J."/>
            <person name="Tchuinga P."/>
            <person name="Tenzing P."/>
            <person name="Tesfaye S."/>
            <person name="Theodore J."/>
            <person name="Thoulutsang Y."/>
            <person name="Topham K."/>
            <person name="Towey S."/>
            <person name="Tsamla T."/>
            <person name="Tsomo N."/>
            <person name="Vallee D."/>
            <person name="Vassiliev H."/>
            <person name="Venkataraman V."/>
            <person name="Vinson J."/>
            <person name="Vo A."/>
            <person name="Wade C."/>
            <person name="Wang S."/>
            <person name="Wangchuk T."/>
            <person name="Wangdi T."/>
            <person name="Whittaker C."/>
            <person name="Wilkinson J."/>
            <person name="Wu Y."/>
            <person name="Wyman D."/>
            <person name="Yadav S."/>
            <person name="Yang S."/>
            <person name="Yang X."/>
            <person name="Yeager S."/>
            <person name="Yee E."/>
            <person name="Young G."/>
            <person name="Zainoun J."/>
            <person name="Zembeck L."/>
            <person name="Zimmer A."/>
            <person name="Zody M."/>
            <person name="Lander E."/>
        </authorList>
    </citation>
    <scope>NUCLEOTIDE SEQUENCE [LARGE SCALE GENOMIC DNA]</scope>
</reference>
<evidence type="ECO:0000259" key="1">
    <source>
        <dbReference type="PROSITE" id="PS50017"/>
    </source>
</evidence>
<feature type="domain" description="Death" evidence="1">
    <location>
        <begin position="38"/>
        <end position="96"/>
    </location>
</feature>
<dbReference type="HOGENOM" id="CLU_1744582_0_0_1"/>
<dbReference type="Ensembl" id="ENSCSAVT00000019287.1">
    <property type="protein sequence ID" value="ENSCSAVP00000019080.1"/>
    <property type="gene ID" value="ENSCSAVG00000011197.1"/>
</dbReference>